<name>A0A1M4PT78_9FIRM</name>
<proteinExistence type="inferred from homology"/>
<organism evidence="2 3">
    <name type="scientific">[Clostridium] ultunense Esp</name>
    <dbReference type="NCBI Taxonomy" id="1288971"/>
    <lineage>
        <taxon>Bacteria</taxon>
        <taxon>Bacillati</taxon>
        <taxon>Bacillota</taxon>
        <taxon>Tissierellia</taxon>
        <taxon>Tissierellales</taxon>
        <taxon>Tepidimicrobiaceae</taxon>
        <taxon>Schnuerera</taxon>
    </lineage>
</organism>
<dbReference type="EMBL" id="LT669839">
    <property type="protein sequence ID" value="SHD78699.1"/>
    <property type="molecule type" value="Genomic_DNA"/>
</dbReference>
<dbReference type="RefSeq" id="WP_109840756.1">
    <property type="nucleotide sequence ID" value="NZ_LT669839.1"/>
</dbReference>
<accession>A0A1M4PT78</accession>
<reference evidence="2 3" key="1">
    <citation type="submission" date="2016-11" db="EMBL/GenBank/DDBJ databases">
        <authorList>
            <person name="Manzoor S."/>
        </authorList>
    </citation>
    <scope>NUCLEOTIDE SEQUENCE [LARGE SCALE GENOMIC DNA]</scope>
    <source>
        <strain evidence="2">Clostridium ultunense strain Esp</strain>
    </source>
</reference>
<keyword evidence="3" id="KW-1185">Reference proteome</keyword>
<dbReference type="AlphaFoldDB" id="A0A1M4PT78"/>
<dbReference type="OrthoDB" id="2162583at2"/>
<comment type="similarity">
    <text evidence="1">Belongs to the UPF0236 family.</text>
</comment>
<sequence length="179" mass="20190">MNNIIQLIAGKVKGEIEENIIRVLEGEGNLDDIVDSVGEMVNDIGIKTIQAIISELNSIIKKSPERSGKYHVHKGKVERTLITKFGELEFERAYYKNINENNYVYILDELLGIEKYERVEGNLKGDILDKSTDVSYKKAAELSTPVDISRETVKKIIRENGAIGNLELDIGKKRKVNTI</sequence>
<gene>
    <name evidence="2" type="ORF">CUESP1_3378</name>
</gene>
<evidence type="ECO:0000256" key="1">
    <source>
        <dbReference type="ARBA" id="ARBA00006539"/>
    </source>
</evidence>
<dbReference type="Pfam" id="PF06782">
    <property type="entry name" value="UPF0236"/>
    <property type="match status" value="1"/>
</dbReference>
<evidence type="ECO:0000313" key="3">
    <source>
        <dbReference type="Proteomes" id="UP000245423"/>
    </source>
</evidence>
<dbReference type="InterPro" id="IPR009620">
    <property type="entry name" value="UPF0236"/>
</dbReference>
<evidence type="ECO:0000313" key="2">
    <source>
        <dbReference type="EMBL" id="SHD78699.1"/>
    </source>
</evidence>
<dbReference type="Proteomes" id="UP000245423">
    <property type="component" value="Chromosome 1"/>
</dbReference>
<protein>
    <submittedName>
        <fullName evidence="2">Uncharacterized protein</fullName>
    </submittedName>
</protein>